<accession>M6Y7F9</accession>
<reference evidence="1 2" key="1">
    <citation type="submission" date="2013-01" db="EMBL/GenBank/DDBJ databases">
        <authorList>
            <person name="Harkins D.M."/>
            <person name="Durkin A.S."/>
            <person name="Brinkac L.M."/>
            <person name="Haft D.H."/>
            <person name="Selengut J.D."/>
            <person name="Sanka R."/>
            <person name="DePew J."/>
            <person name="Purushe J."/>
            <person name="Whelen A.C."/>
            <person name="Vinetz J.M."/>
            <person name="Sutton G.G."/>
            <person name="Nierman W.C."/>
            <person name="Fouts D.E."/>
        </authorList>
    </citation>
    <scope>NUCLEOTIDE SEQUENCE [LARGE SCALE GENOMIC DNA]</scope>
    <source>
        <strain evidence="1 2">2001034031</strain>
    </source>
</reference>
<dbReference type="EMBL" id="AKXB02000056">
    <property type="protein sequence ID" value="EMO90287.1"/>
    <property type="molecule type" value="Genomic_DNA"/>
</dbReference>
<comment type="caution">
    <text evidence="1">The sequence shown here is derived from an EMBL/GenBank/DDBJ whole genome shotgun (WGS) entry which is preliminary data.</text>
</comment>
<evidence type="ECO:0000313" key="2">
    <source>
        <dbReference type="Proteomes" id="UP000012138"/>
    </source>
</evidence>
<evidence type="ECO:0000313" key="1">
    <source>
        <dbReference type="EMBL" id="EMO90287.1"/>
    </source>
</evidence>
<dbReference type="Proteomes" id="UP000012138">
    <property type="component" value="Unassembled WGS sequence"/>
</dbReference>
<sequence>MLRFTIFTLSFNTFTLSPVLGGHSNHYKTKTVKLPEDVKNFLSKDKNAIKFFESLAWSHKREHIEAILEAKSPATRLKRIQKLVQTMSSIKIQKKK</sequence>
<dbReference type="Pfam" id="PF13376">
    <property type="entry name" value="OmdA"/>
    <property type="match status" value="1"/>
</dbReference>
<gene>
    <name evidence="1" type="ORF">LEP1GSC024_3687</name>
</gene>
<proteinExistence type="predicted"/>
<protein>
    <submittedName>
        <fullName evidence="1">Bacteriocin-protection protein, YdeI/OmpD-associated family</fullName>
    </submittedName>
</protein>
<name>M6Y7F9_9LEPT</name>
<organism evidence="1 2">
    <name type="scientific">Leptospira noguchii str. 2001034031</name>
    <dbReference type="NCBI Taxonomy" id="1193053"/>
    <lineage>
        <taxon>Bacteria</taxon>
        <taxon>Pseudomonadati</taxon>
        <taxon>Spirochaetota</taxon>
        <taxon>Spirochaetia</taxon>
        <taxon>Leptospirales</taxon>
        <taxon>Leptospiraceae</taxon>
        <taxon>Leptospira</taxon>
    </lineage>
</organism>
<dbReference type="AlphaFoldDB" id="M6Y7F9"/>